<dbReference type="EMBL" id="KY554762">
    <property type="protein sequence ID" value="ARM65680.1"/>
    <property type="molecule type" value="Genomic_DNA"/>
</dbReference>
<keyword evidence="2" id="KW-1185">Reference proteome</keyword>
<protein>
    <submittedName>
        <fullName evidence="1">Uncharacterized protein</fullName>
    </submittedName>
</protein>
<accession>A0A1W6JHH3</accession>
<proteinExistence type="predicted"/>
<reference evidence="1 2" key="1">
    <citation type="journal article" date="2017" name="Viruses">
        <title>Phage Biodiversity in Artisanal Cheese Wheys Reflects the Complexity of the Fermentation Process.</title>
        <authorList>
            <person name="Mahony J."/>
            <person name="Moscarelli A."/>
            <person name="Kelleher P."/>
            <person name="Lugli G.A."/>
            <person name="Ventura M."/>
            <person name="Settanni L."/>
            <person name="van Sinderen D."/>
        </authorList>
    </citation>
    <scope>NUCLEOTIDE SEQUENCE [LARGE SCALE GENOMIC DNA]</scope>
</reference>
<dbReference type="Proteomes" id="UP000224502">
    <property type="component" value="Segment"/>
</dbReference>
<gene>
    <name evidence="1" type="ORF">LW31_078</name>
</gene>
<sequence length="128" mass="13885">MALNTCDNGCPQLVIDVPSLPDALMANENQLYRLPNGDIYIVNPSGMTWDLINNVSSTSEFKFNVANTNEIVLTWNPSSSTLTASLASEVKTRLNTIESRISKLEAILPTLTADGTTEVLKNISIIEG</sequence>
<evidence type="ECO:0000313" key="1">
    <source>
        <dbReference type="EMBL" id="ARM65680.1"/>
    </source>
</evidence>
<name>A0A1W6JHH3_9CAUD</name>
<organism evidence="1 2">
    <name type="scientific">Lactococcus phage LW31</name>
    <dbReference type="NCBI Taxonomy" id="1965478"/>
    <lineage>
        <taxon>Viruses</taxon>
        <taxon>Duplodnaviria</taxon>
        <taxon>Heunggongvirae</taxon>
        <taxon>Uroviricota</taxon>
        <taxon>Caudoviricetes</taxon>
        <taxon>Teubervirus</taxon>
        <taxon>Teubervirus LW31</taxon>
    </lineage>
</organism>
<evidence type="ECO:0000313" key="2">
    <source>
        <dbReference type="Proteomes" id="UP000224502"/>
    </source>
</evidence>